<evidence type="ECO:0000313" key="2">
    <source>
        <dbReference type="EMBL" id="RNF68103.1"/>
    </source>
</evidence>
<dbReference type="AlphaFoldDB" id="A0A3M8RIG1"/>
<sequence>MMDKLPSIATIVDAELKSFGKYSIFIAILLIIIGIGGLVAPIILSALTAGFIAGILVIAGFVWLVHSYKLNQHHLADWLKPLLLLTVGVIMIALPAAGIASIALLFILYFVLDAYRNFTQSQVYSTHGRGWFIFSGIIDVLIAILFIVTWPAGSLILVGIFVGVNLIFDGIILLMVRNSMLGSSK</sequence>
<keyword evidence="1" id="KW-0472">Membrane</keyword>
<keyword evidence="1" id="KW-0812">Transmembrane</keyword>
<feature type="transmembrane region" description="Helical" evidence="1">
    <location>
        <begin position="22"/>
        <end position="44"/>
    </location>
</feature>
<evidence type="ECO:0000256" key="1">
    <source>
        <dbReference type="SAM" id="Phobius"/>
    </source>
</evidence>
<reference evidence="2" key="1">
    <citation type="submission" date="2018-10" db="EMBL/GenBank/DDBJ databases">
        <title>Acidithiobacillus sulfuriphilus sp. nov.: an extremely acidophilic sulfur-oxidizing chemolithotroph isolated from a neutral pH environment.</title>
        <authorList>
            <person name="Falagan C."/>
            <person name="Moya-Beltran A."/>
            <person name="Quatrini R."/>
            <person name="Johnson D.B."/>
        </authorList>
    </citation>
    <scope>NUCLEOTIDE SEQUENCE [LARGE SCALE GENOMIC DNA]</scope>
    <source>
        <strain evidence="2">CJ-2</strain>
    </source>
</reference>
<dbReference type="InterPro" id="IPR005325">
    <property type="entry name" value="DUF308_memb"/>
</dbReference>
<proteinExistence type="predicted"/>
<dbReference type="PANTHER" id="PTHR34989:SF1">
    <property type="entry name" value="PROTEIN HDED"/>
    <property type="match status" value="1"/>
</dbReference>
<accession>A0A3M8RIG1</accession>
<dbReference type="GO" id="GO:0005886">
    <property type="term" value="C:plasma membrane"/>
    <property type="evidence" value="ECO:0007669"/>
    <property type="project" value="TreeGrafter"/>
</dbReference>
<organism evidence="2">
    <name type="scientific">Acidithiobacillus sulfuriphilus</name>
    <dbReference type="NCBI Taxonomy" id="1867749"/>
    <lineage>
        <taxon>Bacteria</taxon>
        <taxon>Pseudomonadati</taxon>
        <taxon>Pseudomonadota</taxon>
        <taxon>Acidithiobacillia</taxon>
        <taxon>Acidithiobacillales</taxon>
        <taxon>Acidithiobacillaceae</taxon>
        <taxon>Acidithiobacillus</taxon>
    </lineage>
</organism>
<evidence type="ECO:0008006" key="3">
    <source>
        <dbReference type="Google" id="ProtNLM"/>
    </source>
</evidence>
<gene>
    <name evidence="2" type="ORF">EC580_03565</name>
</gene>
<dbReference type="EMBL" id="RIZI01000127">
    <property type="protein sequence ID" value="RNF68103.1"/>
    <property type="molecule type" value="Genomic_DNA"/>
</dbReference>
<dbReference type="InterPro" id="IPR052712">
    <property type="entry name" value="Acid_resist_chaperone_HdeD"/>
</dbReference>
<protein>
    <recommendedName>
        <fullName evidence="3">HdeD family acid-resistance protein</fullName>
    </recommendedName>
</protein>
<feature type="transmembrane region" description="Helical" evidence="1">
    <location>
        <begin position="131"/>
        <end position="150"/>
    </location>
</feature>
<feature type="transmembrane region" description="Helical" evidence="1">
    <location>
        <begin position="156"/>
        <end position="176"/>
    </location>
</feature>
<name>A0A3M8RIG1_9PROT</name>
<dbReference type="Pfam" id="PF03729">
    <property type="entry name" value="DUF308"/>
    <property type="match status" value="1"/>
</dbReference>
<feature type="transmembrane region" description="Helical" evidence="1">
    <location>
        <begin position="82"/>
        <end position="111"/>
    </location>
</feature>
<keyword evidence="1" id="KW-1133">Transmembrane helix</keyword>
<dbReference type="OrthoDB" id="5295041at2"/>
<comment type="caution">
    <text evidence="2">The sequence shown here is derived from an EMBL/GenBank/DDBJ whole genome shotgun (WGS) entry which is preliminary data.</text>
</comment>
<dbReference type="RefSeq" id="WP_123102250.1">
    <property type="nucleotide sequence ID" value="NZ_CP127527.1"/>
</dbReference>
<feature type="transmembrane region" description="Helical" evidence="1">
    <location>
        <begin position="51"/>
        <end position="70"/>
    </location>
</feature>
<dbReference type="PANTHER" id="PTHR34989">
    <property type="entry name" value="PROTEIN HDED"/>
    <property type="match status" value="1"/>
</dbReference>